<accession>A0ABN9PJH6</accession>
<comment type="caution">
    <text evidence="3">The sequence shown here is derived from an EMBL/GenBank/DDBJ whole genome shotgun (WGS) entry which is preliminary data.</text>
</comment>
<evidence type="ECO:0008006" key="5">
    <source>
        <dbReference type="Google" id="ProtNLM"/>
    </source>
</evidence>
<dbReference type="InterPro" id="IPR003409">
    <property type="entry name" value="MORN"/>
</dbReference>
<evidence type="ECO:0000256" key="2">
    <source>
        <dbReference type="SAM" id="MobiDB-lite"/>
    </source>
</evidence>
<evidence type="ECO:0000256" key="1">
    <source>
        <dbReference type="ARBA" id="ARBA00022737"/>
    </source>
</evidence>
<dbReference type="Gene3D" id="2.20.110.10">
    <property type="entry name" value="Histone H3 K4-specific methyltransferase SET7/9 N-terminal domain"/>
    <property type="match status" value="1"/>
</dbReference>
<feature type="region of interest" description="Disordered" evidence="2">
    <location>
        <begin position="156"/>
        <end position="237"/>
    </location>
</feature>
<sequence>SGEGGGTRPASGCDPRARAMGAECSASNCGCDAGSPHGAVSVKSLSSKAPVPYGPAGSPVAGLDGCALDMGDGVTASYEGSWRQEQKHGEGRLVFSDGSKYEGQFRSDRKHGRGKYTYANGSSYEGQWSLDVQEGEGVERLADGSLYEGCFLAGDKSGRGRFSWGTGHSYEARASPPRSWPRPPPAAPRGAPGVGSRRWARATGGAGNGRALSRAGRGSRAGARSARGAPSPNFRGYGRAAAGAELLGRSCGSAR</sequence>
<dbReference type="Proteomes" id="UP001189429">
    <property type="component" value="Unassembled WGS sequence"/>
</dbReference>
<evidence type="ECO:0000313" key="3">
    <source>
        <dbReference type="EMBL" id="CAK0791426.1"/>
    </source>
</evidence>
<feature type="compositionally biased region" description="Pro residues" evidence="2">
    <location>
        <begin position="178"/>
        <end position="187"/>
    </location>
</feature>
<dbReference type="PANTHER" id="PTHR23084:SF263">
    <property type="entry name" value="MORN REPEAT-CONTAINING PROTEIN 1"/>
    <property type="match status" value="1"/>
</dbReference>
<dbReference type="SMART" id="SM00698">
    <property type="entry name" value="MORN"/>
    <property type="match status" value="4"/>
</dbReference>
<feature type="compositionally biased region" description="Low complexity" evidence="2">
    <location>
        <begin position="188"/>
        <end position="237"/>
    </location>
</feature>
<proteinExistence type="predicted"/>
<reference evidence="3" key="1">
    <citation type="submission" date="2023-10" db="EMBL/GenBank/DDBJ databases">
        <authorList>
            <person name="Chen Y."/>
            <person name="Shah S."/>
            <person name="Dougan E. K."/>
            <person name="Thang M."/>
            <person name="Chan C."/>
        </authorList>
    </citation>
    <scope>NUCLEOTIDE SEQUENCE [LARGE SCALE GENOMIC DNA]</scope>
</reference>
<feature type="non-terminal residue" evidence="3">
    <location>
        <position position="255"/>
    </location>
</feature>
<dbReference type="EMBL" id="CAUYUJ010000580">
    <property type="protein sequence ID" value="CAK0791426.1"/>
    <property type="molecule type" value="Genomic_DNA"/>
</dbReference>
<dbReference type="PANTHER" id="PTHR23084">
    <property type="entry name" value="PHOSPHATIDYLINOSITOL-4-PHOSPHATE 5-KINASE RELATED"/>
    <property type="match status" value="1"/>
</dbReference>
<keyword evidence="1" id="KW-0677">Repeat</keyword>
<gene>
    <name evidence="3" type="ORF">PCOR1329_LOCUS2317</name>
</gene>
<evidence type="ECO:0000313" key="4">
    <source>
        <dbReference type="Proteomes" id="UP001189429"/>
    </source>
</evidence>
<feature type="region of interest" description="Disordered" evidence="2">
    <location>
        <begin position="35"/>
        <end position="56"/>
    </location>
</feature>
<protein>
    <recommendedName>
        <fullName evidence="5">MORN repeat-containing protein 5</fullName>
    </recommendedName>
</protein>
<organism evidence="3 4">
    <name type="scientific">Prorocentrum cordatum</name>
    <dbReference type="NCBI Taxonomy" id="2364126"/>
    <lineage>
        <taxon>Eukaryota</taxon>
        <taxon>Sar</taxon>
        <taxon>Alveolata</taxon>
        <taxon>Dinophyceae</taxon>
        <taxon>Prorocentrales</taxon>
        <taxon>Prorocentraceae</taxon>
        <taxon>Prorocentrum</taxon>
    </lineage>
</organism>
<dbReference type="SUPFAM" id="SSF82185">
    <property type="entry name" value="Histone H3 K4-specific methyltransferase SET7/9 N-terminal domain"/>
    <property type="match status" value="1"/>
</dbReference>
<name>A0ABN9PJH6_9DINO</name>
<feature type="non-terminal residue" evidence="3">
    <location>
        <position position="1"/>
    </location>
</feature>
<keyword evidence="4" id="KW-1185">Reference proteome</keyword>
<dbReference type="Pfam" id="PF02493">
    <property type="entry name" value="MORN"/>
    <property type="match status" value="4"/>
</dbReference>